<evidence type="ECO:0000313" key="2">
    <source>
        <dbReference type="EnsemblMetazoa" id="AMEC009953-PA"/>
    </source>
</evidence>
<sequence length="119" mass="13020">MEKSLYFSPVARRQAGFEADSLLPAAPRPAAAAAVPPIRRHFPFVCMNRSMKLTTWAHRLSELAAVGSDRSSSGLPPLLPAERMLVVVVLVLVVGGLRMGMMMQMFLLMVLEQERNLGG</sequence>
<proteinExistence type="predicted"/>
<feature type="transmembrane region" description="Helical" evidence="1">
    <location>
        <begin position="84"/>
        <end position="111"/>
    </location>
</feature>
<protein>
    <submittedName>
        <fullName evidence="2">Uncharacterized protein</fullName>
    </submittedName>
</protein>
<dbReference type="Proteomes" id="UP000075902">
    <property type="component" value="Unassembled WGS sequence"/>
</dbReference>
<keyword evidence="1" id="KW-1133">Transmembrane helix</keyword>
<name>A0A182TX85_9DIPT</name>
<accession>A0A182TX85</accession>
<dbReference type="EnsemblMetazoa" id="AMEC009953-RA">
    <property type="protein sequence ID" value="AMEC009953-PA"/>
    <property type="gene ID" value="AMEC009953"/>
</dbReference>
<evidence type="ECO:0000256" key="1">
    <source>
        <dbReference type="SAM" id="Phobius"/>
    </source>
</evidence>
<keyword evidence="3" id="KW-1185">Reference proteome</keyword>
<keyword evidence="1" id="KW-0472">Membrane</keyword>
<organism evidence="2 3">
    <name type="scientific">Anopheles melas</name>
    <dbReference type="NCBI Taxonomy" id="34690"/>
    <lineage>
        <taxon>Eukaryota</taxon>
        <taxon>Metazoa</taxon>
        <taxon>Ecdysozoa</taxon>
        <taxon>Arthropoda</taxon>
        <taxon>Hexapoda</taxon>
        <taxon>Insecta</taxon>
        <taxon>Pterygota</taxon>
        <taxon>Neoptera</taxon>
        <taxon>Endopterygota</taxon>
        <taxon>Diptera</taxon>
        <taxon>Nematocera</taxon>
        <taxon>Culicoidea</taxon>
        <taxon>Culicidae</taxon>
        <taxon>Anophelinae</taxon>
        <taxon>Anopheles</taxon>
    </lineage>
</organism>
<evidence type="ECO:0000313" key="3">
    <source>
        <dbReference type="Proteomes" id="UP000075902"/>
    </source>
</evidence>
<keyword evidence="1" id="KW-0812">Transmembrane</keyword>
<reference evidence="3" key="1">
    <citation type="submission" date="2014-01" db="EMBL/GenBank/DDBJ databases">
        <title>The Genome Sequence of Anopheles melas CM1001059_A (V2).</title>
        <authorList>
            <consortium name="The Broad Institute Genomics Platform"/>
            <person name="Neafsey D.E."/>
            <person name="Besansky N."/>
            <person name="Howell P."/>
            <person name="Walton C."/>
            <person name="Young S.K."/>
            <person name="Zeng Q."/>
            <person name="Gargeya S."/>
            <person name="Fitzgerald M."/>
            <person name="Haas B."/>
            <person name="Abouelleil A."/>
            <person name="Allen A.W."/>
            <person name="Alvarado L."/>
            <person name="Arachchi H.M."/>
            <person name="Berlin A.M."/>
            <person name="Chapman S.B."/>
            <person name="Gainer-Dewar J."/>
            <person name="Goldberg J."/>
            <person name="Griggs A."/>
            <person name="Gujja S."/>
            <person name="Hansen M."/>
            <person name="Howarth C."/>
            <person name="Imamovic A."/>
            <person name="Ireland A."/>
            <person name="Larimer J."/>
            <person name="McCowan C."/>
            <person name="Murphy C."/>
            <person name="Pearson M."/>
            <person name="Poon T.W."/>
            <person name="Priest M."/>
            <person name="Roberts A."/>
            <person name="Saif S."/>
            <person name="Shea T."/>
            <person name="Sisk P."/>
            <person name="Sykes S."/>
            <person name="Wortman J."/>
            <person name="Nusbaum C."/>
            <person name="Birren B."/>
        </authorList>
    </citation>
    <scope>NUCLEOTIDE SEQUENCE [LARGE SCALE GENOMIC DNA]</scope>
    <source>
        <strain evidence="3">CM1001059</strain>
    </source>
</reference>
<reference evidence="2" key="2">
    <citation type="submission" date="2020-05" db="UniProtKB">
        <authorList>
            <consortium name="EnsemblMetazoa"/>
        </authorList>
    </citation>
    <scope>IDENTIFICATION</scope>
    <source>
        <strain evidence="2">CM1001059</strain>
    </source>
</reference>
<dbReference type="VEuPathDB" id="VectorBase:AMEC009953"/>
<dbReference type="AlphaFoldDB" id="A0A182TX85"/>